<dbReference type="EMBL" id="JAGGNH010000001">
    <property type="protein sequence ID" value="KAJ0986299.1"/>
    <property type="molecule type" value="Genomic_DNA"/>
</dbReference>
<feature type="region of interest" description="Disordered" evidence="1">
    <location>
        <begin position="15"/>
        <end position="52"/>
    </location>
</feature>
<organism evidence="2 3">
    <name type="scientific">Dioscorea zingiberensis</name>
    <dbReference type="NCBI Taxonomy" id="325984"/>
    <lineage>
        <taxon>Eukaryota</taxon>
        <taxon>Viridiplantae</taxon>
        <taxon>Streptophyta</taxon>
        <taxon>Embryophyta</taxon>
        <taxon>Tracheophyta</taxon>
        <taxon>Spermatophyta</taxon>
        <taxon>Magnoliopsida</taxon>
        <taxon>Liliopsida</taxon>
        <taxon>Dioscoreales</taxon>
        <taxon>Dioscoreaceae</taxon>
        <taxon>Dioscorea</taxon>
    </lineage>
</organism>
<dbReference type="InterPro" id="IPR005801">
    <property type="entry name" value="ADC_synthase"/>
</dbReference>
<keyword evidence="3" id="KW-1185">Reference proteome</keyword>
<dbReference type="Proteomes" id="UP001085076">
    <property type="component" value="Miscellaneous, Linkage group lg01"/>
</dbReference>
<dbReference type="Gene3D" id="3.60.120.10">
    <property type="entry name" value="Anthranilate synthase"/>
    <property type="match status" value="1"/>
</dbReference>
<protein>
    <submittedName>
        <fullName evidence="2">Uncharacterized protein</fullName>
    </submittedName>
</protein>
<name>A0A9D5HRP6_9LILI</name>
<evidence type="ECO:0000313" key="3">
    <source>
        <dbReference type="Proteomes" id="UP001085076"/>
    </source>
</evidence>
<gene>
    <name evidence="2" type="ORF">J5N97_004655</name>
</gene>
<evidence type="ECO:0000313" key="2">
    <source>
        <dbReference type="EMBL" id="KAJ0986299.1"/>
    </source>
</evidence>
<sequence>MGVGVRQGPEAAEVLDPLGFTARSSLDSDDASQSRQTKEAEATWKSQGRTRSESMVSMNWFLFDLISRVFENDDFLPDRTKFAILASLHPTPAVCGLPTEVALLFIENMVAQLYEGICMVCD</sequence>
<accession>A0A9D5HRP6</accession>
<dbReference type="OrthoDB" id="1424680at2759"/>
<reference evidence="2" key="2">
    <citation type="journal article" date="2022" name="Hortic Res">
        <title>The genome of Dioscorea zingiberensis sheds light on the biosynthesis, origin and evolution of the medicinally important diosgenin saponins.</title>
        <authorList>
            <person name="Li Y."/>
            <person name="Tan C."/>
            <person name="Li Z."/>
            <person name="Guo J."/>
            <person name="Li S."/>
            <person name="Chen X."/>
            <person name="Wang C."/>
            <person name="Dai X."/>
            <person name="Yang H."/>
            <person name="Song W."/>
            <person name="Hou L."/>
            <person name="Xu J."/>
            <person name="Tong Z."/>
            <person name="Xu A."/>
            <person name="Yuan X."/>
            <person name="Wang W."/>
            <person name="Yang Q."/>
            <person name="Chen L."/>
            <person name="Sun Z."/>
            <person name="Wang K."/>
            <person name="Pan B."/>
            <person name="Chen J."/>
            <person name="Bao Y."/>
            <person name="Liu F."/>
            <person name="Qi X."/>
            <person name="Gang D.R."/>
            <person name="Wen J."/>
            <person name="Li J."/>
        </authorList>
    </citation>
    <scope>NUCLEOTIDE SEQUENCE</scope>
    <source>
        <strain evidence="2">Dzin_1.0</strain>
    </source>
</reference>
<dbReference type="AlphaFoldDB" id="A0A9D5HRP6"/>
<dbReference type="SUPFAM" id="SSF56322">
    <property type="entry name" value="ADC synthase"/>
    <property type="match status" value="1"/>
</dbReference>
<proteinExistence type="predicted"/>
<reference evidence="2" key="1">
    <citation type="submission" date="2021-03" db="EMBL/GenBank/DDBJ databases">
        <authorList>
            <person name="Li Z."/>
            <person name="Yang C."/>
        </authorList>
    </citation>
    <scope>NUCLEOTIDE SEQUENCE</scope>
    <source>
        <strain evidence="2">Dzin_1.0</strain>
        <tissue evidence="2">Leaf</tissue>
    </source>
</reference>
<evidence type="ECO:0000256" key="1">
    <source>
        <dbReference type="SAM" id="MobiDB-lite"/>
    </source>
</evidence>
<comment type="caution">
    <text evidence="2">The sequence shown here is derived from an EMBL/GenBank/DDBJ whole genome shotgun (WGS) entry which is preliminary data.</text>
</comment>